<dbReference type="GO" id="GO:0000329">
    <property type="term" value="C:fungal-type vacuole membrane"/>
    <property type="evidence" value="ECO:0007669"/>
    <property type="project" value="InterPro"/>
</dbReference>
<organism evidence="4 5">
    <name type="scientific">Ascobolus immersus RN42</name>
    <dbReference type="NCBI Taxonomy" id="1160509"/>
    <lineage>
        <taxon>Eukaryota</taxon>
        <taxon>Fungi</taxon>
        <taxon>Dikarya</taxon>
        <taxon>Ascomycota</taxon>
        <taxon>Pezizomycotina</taxon>
        <taxon>Pezizomycetes</taxon>
        <taxon>Pezizales</taxon>
        <taxon>Ascobolaceae</taxon>
        <taxon>Ascobolus</taxon>
    </lineage>
</organism>
<dbReference type="AlphaFoldDB" id="A0A3N4IL62"/>
<dbReference type="OrthoDB" id="5596576at2759"/>
<dbReference type="EMBL" id="ML119648">
    <property type="protein sequence ID" value="RPA86873.1"/>
    <property type="molecule type" value="Genomic_DNA"/>
</dbReference>
<proteinExistence type="predicted"/>
<gene>
    <name evidence="4" type="ORF">BJ508DRAFT_234178</name>
</gene>
<dbReference type="Pfam" id="PF26174">
    <property type="entry name" value="LEA-2_1"/>
    <property type="match status" value="1"/>
</dbReference>
<dbReference type="Proteomes" id="UP000275078">
    <property type="component" value="Unassembled WGS sequence"/>
</dbReference>
<feature type="compositionally biased region" description="Polar residues" evidence="1">
    <location>
        <begin position="1"/>
        <end position="12"/>
    </location>
</feature>
<keyword evidence="2" id="KW-1133">Transmembrane helix</keyword>
<keyword evidence="2" id="KW-0472">Membrane</keyword>
<feature type="transmembrane region" description="Helical" evidence="2">
    <location>
        <begin position="43"/>
        <end position="66"/>
    </location>
</feature>
<evidence type="ECO:0000259" key="3">
    <source>
        <dbReference type="Pfam" id="PF22786"/>
    </source>
</evidence>
<name>A0A3N4IL62_ASCIM</name>
<dbReference type="InterPro" id="IPR046368">
    <property type="entry name" value="Tag1"/>
</dbReference>
<evidence type="ECO:0000256" key="2">
    <source>
        <dbReference type="SAM" id="Phobius"/>
    </source>
</evidence>
<feature type="domain" description="Tag1 C-terminal" evidence="3">
    <location>
        <begin position="440"/>
        <end position="548"/>
    </location>
</feature>
<feature type="compositionally biased region" description="Basic and acidic residues" evidence="1">
    <location>
        <begin position="20"/>
        <end position="35"/>
    </location>
</feature>
<keyword evidence="5" id="KW-1185">Reference proteome</keyword>
<protein>
    <recommendedName>
        <fullName evidence="3">Tag1 C-terminal domain-containing protein</fullName>
    </recommendedName>
</protein>
<sequence>MASTAAPVSSERTPLIQRPPSRDVEARFPNEAEREASRKRKRISWTIVAVVALVTTCATILFLGFVTPAASEEYAKQAVVVNVSGVQAAPSQKGVGVSARVKVQVDAQRVDSRFSRRLGRMATWVVRYVEISPTTVQIRAPRFGKDTIALVHLPSFVVDVRNGHETELDIVGEVEPDSLDTIHAIVNKYLDGTLGDIELVGDAEFDVSTGWLKYGRQSVSESILLKTLPSVPSLNVTGLNLSEVDLDGHKAVGVDVTATTINPYPISLDTPPLVFGIYLPSCGEAPTTQSDLSHTDSITRVSTATLGSIAVRPGADIAAHVNAVIDALPDDLLTVCPGTEYSPLDNFLAGYMHGDETTLYVRGAGPKDSPGVPAWIAEFLSTITLPIPFPGHSFGNIIKEFGLSDVDFELPNPGAPEGSPDASPKLTAQANALISLPKEMNFPIDVKGARTNANIYYRKEKFGELHIREWVPARSTRTKDGDLQVEADIDRQPITITDGNVFTRIVTKLLFGDGPINLDIIAAVDVRMQTSMGEIVVRDISANGTITVDGF</sequence>
<feature type="region of interest" description="Disordered" evidence="1">
    <location>
        <begin position="1"/>
        <end position="35"/>
    </location>
</feature>
<dbReference type="PANTHER" id="PTHR35895">
    <property type="entry name" value="CHROMOSOME 16, WHOLE GENOME SHOTGUN SEQUENCE"/>
    <property type="match status" value="1"/>
</dbReference>
<dbReference type="Pfam" id="PF22786">
    <property type="entry name" value="Tag1_C"/>
    <property type="match status" value="1"/>
</dbReference>
<dbReference type="InterPro" id="IPR055011">
    <property type="entry name" value="Tag1_C"/>
</dbReference>
<dbReference type="PANTHER" id="PTHR35895:SF3">
    <property type="entry name" value="PRE-RRNA PROCESSING PROTEIN"/>
    <property type="match status" value="1"/>
</dbReference>
<evidence type="ECO:0000256" key="1">
    <source>
        <dbReference type="SAM" id="MobiDB-lite"/>
    </source>
</evidence>
<keyword evidence="2" id="KW-0812">Transmembrane</keyword>
<evidence type="ECO:0000313" key="4">
    <source>
        <dbReference type="EMBL" id="RPA86873.1"/>
    </source>
</evidence>
<reference evidence="4 5" key="1">
    <citation type="journal article" date="2018" name="Nat. Ecol. Evol.">
        <title>Pezizomycetes genomes reveal the molecular basis of ectomycorrhizal truffle lifestyle.</title>
        <authorList>
            <person name="Murat C."/>
            <person name="Payen T."/>
            <person name="Noel B."/>
            <person name="Kuo A."/>
            <person name="Morin E."/>
            <person name="Chen J."/>
            <person name="Kohler A."/>
            <person name="Krizsan K."/>
            <person name="Balestrini R."/>
            <person name="Da Silva C."/>
            <person name="Montanini B."/>
            <person name="Hainaut M."/>
            <person name="Levati E."/>
            <person name="Barry K.W."/>
            <person name="Belfiori B."/>
            <person name="Cichocki N."/>
            <person name="Clum A."/>
            <person name="Dockter R.B."/>
            <person name="Fauchery L."/>
            <person name="Guy J."/>
            <person name="Iotti M."/>
            <person name="Le Tacon F."/>
            <person name="Lindquist E.A."/>
            <person name="Lipzen A."/>
            <person name="Malagnac F."/>
            <person name="Mello A."/>
            <person name="Molinier V."/>
            <person name="Miyauchi S."/>
            <person name="Poulain J."/>
            <person name="Riccioni C."/>
            <person name="Rubini A."/>
            <person name="Sitrit Y."/>
            <person name="Splivallo R."/>
            <person name="Traeger S."/>
            <person name="Wang M."/>
            <person name="Zifcakova L."/>
            <person name="Wipf D."/>
            <person name="Zambonelli A."/>
            <person name="Paolocci F."/>
            <person name="Nowrousian M."/>
            <person name="Ottonello S."/>
            <person name="Baldrian P."/>
            <person name="Spatafora J.W."/>
            <person name="Henrissat B."/>
            <person name="Nagy L.G."/>
            <person name="Aury J.M."/>
            <person name="Wincker P."/>
            <person name="Grigoriev I.V."/>
            <person name="Bonfante P."/>
            <person name="Martin F.M."/>
        </authorList>
    </citation>
    <scope>NUCLEOTIDE SEQUENCE [LARGE SCALE GENOMIC DNA]</scope>
    <source>
        <strain evidence="4 5">RN42</strain>
    </source>
</reference>
<evidence type="ECO:0000313" key="5">
    <source>
        <dbReference type="Proteomes" id="UP000275078"/>
    </source>
</evidence>
<accession>A0A3N4IL62</accession>